<dbReference type="AlphaFoldDB" id="R7VF44"/>
<dbReference type="EMBL" id="AMQN01004113">
    <property type="status" value="NOT_ANNOTATED_CDS"/>
    <property type="molecule type" value="Genomic_DNA"/>
</dbReference>
<feature type="compositionally biased region" description="Basic and acidic residues" evidence="1">
    <location>
        <begin position="250"/>
        <end position="259"/>
    </location>
</feature>
<dbReference type="EnsemblMetazoa" id="CapteT210520">
    <property type="protein sequence ID" value="CapteP210520"/>
    <property type="gene ID" value="CapteG210520"/>
</dbReference>
<reference evidence="4" key="1">
    <citation type="submission" date="2012-12" db="EMBL/GenBank/DDBJ databases">
        <authorList>
            <person name="Hellsten U."/>
            <person name="Grimwood J."/>
            <person name="Chapman J.A."/>
            <person name="Shapiro H."/>
            <person name="Aerts A."/>
            <person name="Otillar R.P."/>
            <person name="Terry A.Y."/>
            <person name="Boore J.L."/>
            <person name="Simakov O."/>
            <person name="Marletaz F."/>
            <person name="Cho S.-J."/>
            <person name="Edsinger-Gonzales E."/>
            <person name="Havlak P."/>
            <person name="Kuo D.-H."/>
            <person name="Larsson T."/>
            <person name="Lv J."/>
            <person name="Arendt D."/>
            <person name="Savage R."/>
            <person name="Osoegawa K."/>
            <person name="de Jong P."/>
            <person name="Lindberg D.R."/>
            <person name="Seaver E.C."/>
            <person name="Weisblat D.A."/>
            <person name="Putnam N.H."/>
            <person name="Grigoriev I.V."/>
            <person name="Rokhsar D.S."/>
        </authorList>
    </citation>
    <scope>NUCLEOTIDE SEQUENCE</scope>
    <source>
        <strain evidence="4">I ESC-2004</strain>
    </source>
</reference>
<proteinExistence type="predicted"/>
<evidence type="ECO:0000313" key="4">
    <source>
        <dbReference type="Proteomes" id="UP000014760"/>
    </source>
</evidence>
<protein>
    <submittedName>
        <fullName evidence="2 3">Uncharacterized protein</fullName>
    </submittedName>
</protein>
<name>R7VF44_CAPTE</name>
<gene>
    <name evidence="2" type="ORF">CAPTEDRAFT_210520</name>
</gene>
<feature type="region of interest" description="Disordered" evidence="1">
    <location>
        <begin position="244"/>
        <end position="275"/>
    </location>
</feature>
<organism evidence="2">
    <name type="scientific">Capitella teleta</name>
    <name type="common">Polychaete worm</name>
    <dbReference type="NCBI Taxonomy" id="283909"/>
    <lineage>
        <taxon>Eukaryota</taxon>
        <taxon>Metazoa</taxon>
        <taxon>Spiralia</taxon>
        <taxon>Lophotrochozoa</taxon>
        <taxon>Annelida</taxon>
        <taxon>Polychaeta</taxon>
        <taxon>Sedentaria</taxon>
        <taxon>Scolecida</taxon>
        <taxon>Capitellidae</taxon>
        <taxon>Capitella</taxon>
    </lineage>
</organism>
<dbReference type="EMBL" id="AMQN01004112">
    <property type="status" value="NOT_ANNOTATED_CDS"/>
    <property type="molecule type" value="Genomic_DNA"/>
</dbReference>
<dbReference type="EMBL" id="KB292627">
    <property type="protein sequence ID" value="ELU17229.1"/>
    <property type="molecule type" value="Genomic_DNA"/>
</dbReference>
<reference evidence="3" key="3">
    <citation type="submission" date="2015-06" db="UniProtKB">
        <authorList>
            <consortium name="EnsemblMetazoa"/>
        </authorList>
    </citation>
    <scope>IDENTIFICATION</scope>
</reference>
<accession>R7VF44</accession>
<reference evidence="2 4" key="2">
    <citation type="journal article" date="2013" name="Nature">
        <title>Insights into bilaterian evolution from three spiralian genomes.</title>
        <authorList>
            <person name="Simakov O."/>
            <person name="Marletaz F."/>
            <person name="Cho S.J."/>
            <person name="Edsinger-Gonzales E."/>
            <person name="Havlak P."/>
            <person name="Hellsten U."/>
            <person name="Kuo D.H."/>
            <person name="Larsson T."/>
            <person name="Lv J."/>
            <person name="Arendt D."/>
            <person name="Savage R."/>
            <person name="Osoegawa K."/>
            <person name="de Jong P."/>
            <person name="Grimwood J."/>
            <person name="Chapman J.A."/>
            <person name="Shapiro H."/>
            <person name="Aerts A."/>
            <person name="Otillar R.P."/>
            <person name="Terry A.Y."/>
            <person name="Boore J.L."/>
            <person name="Grigoriev I.V."/>
            <person name="Lindberg D.R."/>
            <person name="Seaver E.C."/>
            <person name="Weisblat D.A."/>
            <person name="Putnam N.H."/>
            <person name="Rokhsar D.S."/>
        </authorList>
    </citation>
    <scope>NUCLEOTIDE SEQUENCE</scope>
    <source>
        <strain evidence="2 4">I ESC-2004</strain>
    </source>
</reference>
<keyword evidence="4" id="KW-1185">Reference proteome</keyword>
<evidence type="ECO:0000256" key="1">
    <source>
        <dbReference type="SAM" id="MobiDB-lite"/>
    </source>
</evidence>
<dbReference type="Proteomes" id="UP000014760">
    <property type="component" value="Unassembled WGS sequence"/>
</dbReference>
<sequence>MPDPVTFNAKPDLASSRLVCEIKRDFPRRVSARPIERVKRYPFINDDLRCATEVLSINTIRSLSFVACHKPLRIVVSASAKYMNVICARIYIQIGGWLEPGWLLPRISSHFLCTLLKEMREMEIPGINRMPTGWHMGYYAGNRRDAAVEEDHLAFLERQIAPEIELPGAYDLRTTPGIQRVSSPSYRRSLATTLTARMFKLNVCDSAATWCLRAEAVKVRYGCMKLKTLMERYEMRSALWTTHQNGPEDLQDREQHSTHSTEQLQNHPHNLRVLN</sequence>
<dbReference type="HOGENOM" id="CLU_1012816_0_0_1"/>
<evidence type="ECO:0000313" key="3">
    <source>
        <dbReference type="EnsemblMetazoa" id="CapteP210520"/>
    </source>
</evidence>
<evidence type="ECO:0000313" key="2">
    <source>
        <dbReference type="EMBL" id="ELU17229.1"/>
    </source>
</evidence>